<dbReference type="InterPro" id="IPR007860">
    <property type="entry name" value="DNA_mmatch_repair_MutS_con_dom"/>
</dbReference>
<organism evidence="12 13">
    <name type="scientific">Hazenella coriacea</name>
    <dbReference type="NCBI Taxonomy" id="1179467"/>
    <lineage>
        <taxon>Bacteria</taxon>
        <taxon>Bacillati</taxon>
        <taxon>Bacillota</taxon>
        <taxon>Bacilli</taxon>
        <taxon>Bacillales</taxon>
        <taxon>Thermoactinomycetaceae</taxon>
        <taxon>Hazenella</taxon>
    </lineage>
</organism>
<feature type="binding site" evidence="9">
    <location>
        <begin position="617"/>
        <end position="624"/>
    </location>
    <ligand>
        <name>ATP</name>
        <dbReference type="ChEBI" id="CHEBI:30616"/>
    </ligand>
</feature>
<evidence type="ECO:0000313" key="13">
    <source>
        <dbReference type="Proteomes" id="UP000294937"/>
    </source>
</evidence>
<dbReference type="NCBIfam" id="NF003810">
    <property type="entry name" value="PRK05399.1"/>
    <property type="match status" value="1"/>
</dbReference>
<reference evidence="12 13" key="1">
    <citation type="submission" date="2019-03" db="EMBL/GenBank/DDBJ databases">
        <title>Genomic Encyclopedia of Type Strains, Phase IV (KMG-IV): sequencing the most valuable type-strain genomes for metagenomic binning, comparative biology and taxonomic classification.</title>
        <authorList>
            <person name="Goeker M."/>
        </authorList>
    </citation>
    <scope>NUCLEOTIDE SEQUENCE [LARGE SCALE GENOMIC DNA]</scope>
    <source>
        <strain evidence="12 13">DSM 45707</strain>
    </source>
</reference>
<feature type="domain" description="DNA mismatch repair proteins mutS family" evidence="11">
    <location>
        <begin position="691"/>
        <end position="707"/>
    </location>
</feature>
<keyword evidence="3 9" id="KW-0547">Nucleotide-binding</keyword>
<dbReference type="PANTHER" id="PTHR11361">
    <property type="entry name" value="DNA MISMATCH REPAIR PROTEIN MUTS FAMILY MEMBER"/>
    <property type="match status" value="1"/>
</dbReference>
<dbReference type="SMART" id="SM00534">
    <property type="entry name" value="MUTSac"/>
    <property type="match status" value="1"/>
</dbReference>
<dbReference type="OrthoDB" id="9802448at2"/>
<dbReference type="SUPFAM" id="SSF53150">
    <property type="entry name" value="DNA repair protein MutS, domain II"/>
    <property type="match status" value="1"/>
</dbReference>
<dbReference type="Gene3D" id="1.10.1420.10">
    <property type="match status" value="2"/>
</dbReference>
<dbReference type="GO" id="GO:0140664">
    <property type="term" value="F:ATP-dependent DNA damage sensor activity"/>
    <property type="evidence" value="ECO:0007669"/>
    <property type="project" value="InterPro"/>
</dbReference>
<dbReference type="Pfam" id="PF05190">
    <property type="entry name" value="MutS_IV"/>
    <property type="match status" value="1"/>
</dbReference>
<dbReference type="InterPro" id="IPR036678">
    <property type="entry name" value="MutS_con_dom_sf"/>
</dbReference>
<dbReference type="PIRSF" id="PIRSF037677">
    <property type="entry name" value="DNA_mis_repair_Msh6"/>
    <property type="match status" value="1"/>
</dbReference>
<dbReference type="Gene3D" id="3.40.1170.10">
    <property type="entry name" value="DNA repair protein MutS, domain I"/>
    <property type="match status" value="1"/>
</dbReference>
<dbReference type="InterPro" id="IPR007695">
    <property type="entry name" value="DNA_mismatch_repair_MutS-lik_N"/>
</dbReference>
<dbReference type="EMBL" id="SMAG01000005">
    <property type="protein sequence ID" value="TCS93805.1"/>
    <property type="molecule type" value="Genomic_DNA"/>
</dbReference>
<dbReference type="NCBIfam" id="TIGR01070">
    <property type="entry name" value="mutS1"/>
    <property type="match status" value="1"/>
</dbReference>
<dbReference type="SMART" id="SM00533">
    <property type="entry name" value="MUTSd"/>
    <property type="match status" value="1"/>
</dbReference>
<keyword evidence="5 9" id="KW-0067">ATP-binding</keyword>
<dbReference type="InterPro" id="IPR000432">
    <property type="entry name" value="DNA_mismatch_repair_MutS_C"/>
</dbReference>
<dbReference type="InterPro" id="IPR027417">
    <property type="entry name" value="P-loop_NTPase"/>
</dbReference>
<evidence type="ECO:0000256" key="4">
    <source>
        <dbReference type="ARBA" id="ARBA00022763"/>
    </source>
</evidence>
<dbReference type="Pfam" id="PF05192">
    <property type="entry name" value="MutS_III"/>
    <property type="match status" value="1"/>
</dbReference>
<accession>A0A4R3L4E5</accession>
<dbReference type="InterPro" id="IPR016151">
    <property type="entry name" value="DNA_mismatch_repair_MutS_N"/>
</dbReference>
<sequence>MAQYTPMIQQYLAIKAQHPDAFLFFRLGDFYEMFFEDAEKAAEELEITLTGRDGGKGRVPMCGVPYHSAQTYVEKLIEKGYKVAICEQVEHPSAAKGVVKREVVRVITPGTIMEETMLHDQENNFLVSITYDGASIGIAAADLSTGECHVTEVNGSVDFVLDEISSYQPKEVVVDPELMDRISFIGPLQQRIRCLLTPYESKHEDQLQLDQELSRQFPSYLQVCTTPLLRKVMGLLFSYLQQTQKRSLGHLQRLNHYDAKQYMMLDDAARRNLELALTLGEGKKRGSLLWLLDRTATAMGSRMLKKWLDKPLLDRTAIQERQAVVQAFLDDFILLDEVQDHLKQVYDLERLSARVSYGSANARDLNALKRSLEKIPQLKEKLRQTTSPRLQQLGEEMDPCPDVCQWIEQAILDDPPISVKEGGIIKEGHDPQLDQLRSVQRDGKSWIAQLEKQEREITGIKSLKVGYNRVFGYYIEVTKSNLRLLPEGRYQRKQTLTNAERFITPELKEREQLILHAEEKSVDLEYELFTQVREQVAEHVHRLQSLAEKVAELDVLHAFASIARQYQYVCPMIHDGDHLKIQAGRHPVVEASSSSSSFIANDAELDATERQILLITGPNMAGKSTYMRQVALITLLAQIGSFVPAELAEVPIVDRIFTRIGAADDLVGGRSTFMVEMSETCHALKEATSRSLILLDEVGRGTSTYDGMALAHAIVEYIHDHIGAKTLFSTHYHELTQLDEPLSRLVNVHAKCVEKNGKVIFLHRIVPGGADRSYGIHVAELAGLPELVIERAKVLLAELENRFEKSGKDSSTDGQLSLFDWKPSQEKIIVKEVGLSEAEKEVLETLKSWDLMNHTPFESMQLLYQLKQKLND</sequence>
<evidence type="ECO:0000256" key="5">
    <source>
        <dbReference type="ARBA" id="ARBA00022840"/>
    </source>
</evidence>
<keyword evidence="4 9" id="KW-0227">DNA damage</keyword>
<evidence type="ECO:0000313" key="12">
    <source>
        <dbReference type="EMBL" id="TCS93805.1"/>
    </source>
</evidence>
<proteinExistence type="inferred from homology"/>
<gene>
    <name evidence="9" type="primary">mutS</name>
    <name evidence="12" type="ORF">EDD58_10512</name>
</gene>
<protein>
    <recommendedName>
        <fullName evidence="2 9">DNA mismatch repair protein MutS</fullName>
    </recommendedName>
</protein>
<comment type="similarity">
    <text evidence="1 9 10">Belongs to the DNA mismatch repair MutS family.</text>
</comment>
<name>A0A4R3L4E5_9BACL</name>
<dbReference type="Pfam" id="PF00488">
    <property type="entry name" value="MutS_V"/>
    <property type="match status" value="1"/>
</dbReference>
<dbReference type="SUPFAM" id="SSF55271">
    <property type="entry name" value="DNA repair protein MutS, domain I"/>
    <property type="match status" value="1"/>
</dbReference>
<dbReference type="Gene3D" id="3.40.50.300">
    <property type="entry name" value="P-loop containing nucleotide triphosphate hydrolases"/>
    <property type="match status" value="1"/>
</dbReference>
<dbReference type="AlphaFoldDB" id="A0A4R3L4E5"/>
<evidence type="ECO:0000256" key="9">
    <source>
        <dbReference type="HAMAP-Rule" id="MF_00096"/>
    </source>
</evidence>
<dbReference type="PROSITE" id="PS00486">
    <property type="entry name" value="DNA_MISMATCH_REPAIR_2"/>
    <property type="match status" value="1"/>
</dbReference>
<dbReference type="Proteomes" id="UP000294937">
    <property type="component" value="Unassembled WGS sequence"/>
</dbReference>
<dbReference type="InterPro" id="IPR045076">
    <property type="entry name" value="MutS"/>
</dbReference>
<keyword evidence="6 9" id="KW-0238">DNA-binding</keyword>
<evidence type="ECO:0000256" key="6">
    <source>
        <dbReference type="ARBA" id="ARBA00023125"/>
    </source>
</evidence>
<dbReference type="SUPFAM" id="SSF48334">
    <property type="entry name" value="DNA repair protein MutS, domain III"/>
    <property type="match status" value="1"/>
</dbReference>
<comment type="caution">
    <text evidence="12">The sequence shown here is derived from an EMBL/GenBank/DDBJ whole genome shotgun (WGS) entry which is preliminary data.</text>
</comment>
<dbReference type="CDD" id="cd03284">
    <property type="entry name" value="ABC_MutS1"/>
    <property type="match status" value="1"/>
</dbReference>
<dbReference type="GO" id="GO:0005829">
    <property type="term" value="C:cytosol"/>
    <property type="evidence" value="ECO:0007669"/>
    <property type="project" value="TreeGrafter"/>
</dbReference>
<dbReference type="GO" id="GO:0030983">
    <property type="term" value="F:mismatched DNA binding"/>
    <property type="evidence" value="ECO:0007669"/>
    <property type="project" value="InterPro"/>
</dbReference>
<dbReference type="PANTHER" id="PTHR11361:SF34">
    <property type="entry name" value="DNA MISMATCH REPAIR PROTEIN MSH1, MITOCHONDRIAL"/>
    <property type="match status" value="1"/>
</dbReference>
<dbReference type="SUPFAM" id="SSF52540">
    <property type="entry name" value="P-loop containing nucleoside triphosphate hydrolases"/>
    <property type="match status" value="1"/>
</dbReference>
<dbReference type="Pfam" id="PF05188">
    <property type="entry name" value="MutS_II"/>
    <property type="match status" value="1"/>
</dbReference>
<dbReference type="InterPro" id="IPR007861">
    <property type="entry name" value="DNA_mismatch_repair_MutS_clamp"/>
</dbReference>
<dbReference type="GO" id="GO:0003684">
    <property type="term" value="F:damaged DNA binding"/>
    <property type="evidence" value="ECO:0007669"/>
    <property type="project" value="UniProtKB-UniRule"/>
</dbReference>
<evidence type="ECO:0000256" key="10">
    <source>
        <dbReference type="RuleBase" id="RU003756"/>
    </source>
</evidence>
<evidence type="ECO:0000256" key="2">
    <source>
        <dbReference type="ARBA" id="ARBA00021982"/>
    </source>
</evidence>
<dbReference type="InterPro" id="IPR007696">
    <property type="entry name" value="DNA_mismatch_repair_MutS_core"/>
</dbReference>
<keyword evidence="7 9" id="KW-0234">DNA repair</keyword>
<keyword evidence="13" id="KW-1185">Reference proteome</keyword>
<dbReference type="FunFam" id="3.40.1170.10:FF:000001">
    <property type="entry name" value="DNA mismatch repair protein MutS"/>
    <property type="match status" value="1"/>
</dbReference>
<dbReference type="RefSeq" id="WP_131925038.1">
    <property type="nucleotide sequence ID" value="NZ_SMAG01000005.1"/>
</dbReference>
<evidence type="ECO:0000259" key="11">
    <source>
        <dbReference type="PROSITE" id="PS00486"/>
    </source>
</evidence>
<dbReference type="FunFam" id="1.10.1420.10:FF:000007">
    <property type="entry name" value="DNA mismatch repair protein MutS"/>
    <property type="match status" value="1"/>
</dbReference>
<comment type="function">
    <text evidence="8 9">This protein is involved in the repair of mismatches in DNA. It is possible that it carries out the mismatch recognition step. This protein has a weak ATPase activity.</text>
</comment>
<dbReference type="InterPro" id="IPR017261">
    <property type="entry name" value="DNA_mismatch_repair_MutS/MSH"/>
</dbReference>
<evidence type="ECO:0000256" key="8">
    <source>
        <dbReference type="ARBA" id="ARBA00024647"/>
    </source>
</evidence>
<dbReference type="HAMAP" id="MF_00096">
    <property type="entry name" value="MutS"/>
    <property type="match status" value="1"/>
</dbReference>
<evidence type="ECO:0000256" key="1">
    <source>
        <dbReference type="ARBA" id="ARBA00006271"/>
    </source>
</evidence>
<dbReference type="GO" id="GO:0006298">
    <property type="term" value="P:mismatch repair"/>
    <property type="evidence" value="ECO:0007669"/>
    <property type="project" value="UniProtKB-UniRule"/>
</dbReference>
<dbReference type="InterPro" id="IPR005748">
    <property type="entry name" value="DNA_mismatch_repair_MutS"/>
</dbReference>
<dbReference type="GO" id="GO:0005524">
    <property type="term" value="F:ATP binding"/>
    <property type="evidence" value="ECO:0007669"/>
    <property type="project" value="UniProtKB-UniRule"/>
</dbReference>
<dbReference type="Pfam" id="PF01624">
    <property type="entry name" value="MutS_I"/>
    <property type="match status" value="1"/>
</dbReference>
<evidence type="ECO:0000256" key="7">
    <source>
        <dbReference type="ARBA" id="ARBA00023204"/>
    </source>
</evidence>
<evidence type="ECO:0000256" key="3">
    <source>
        <dbReference type="ARBA" id="ARBA00022741"/>
    </source>
</evidence>
<dbReference type="FunFam" id="3.40.50.300:FF:000870">
    <property type="entry name" value="MutS protein homolog 4"/>
    <property type="match status" value="1"/>
</dbReference>
<dbReference type="Gene3D" id="3.30.420.110">
    <property type="entry name" value="MutS, connector domain"/>
    <property type="match status" value="1"/>
</dbReference>
<dbReference type="InterPro" id="IPR036187">
    <property type="entry name" value="DNA_mismatch_repair_MutS_sf"/>
</dbReference>